<evidence type="ECO:0000313" key="1">
    <source>
        <dbReference type="EMBL" id="MBW8726941.1"/>
    </source>
</evidence>
<reference evidence="1" key="1">
    <citation type="submission" date="2020-06" db="EMBL/GenBank/DDBJ databases">
        <title>Stable isotope informed genome-resolved metagenomics uncovers potential trophic interactions in rhizosphere soil.</title>
        <authorList>
            <person name="Starr E.P."/>
            <person name="Shi S."/>
            <person name="Blazewicz S.J."/>
            <person name="Koch B.J."/>
            <person name="Probst A.J."/>
            <person name="Hungate B.A."/>
            <person name="Pett-Ridge J."/>
            <person name="Firestone M.K."/>
            <person name="Banfield J.F."/>
        </authorList>
    </citation>
    <scope>NUCLEOTIDE SEQUENCE</scope>
    <source>
        <strain evidence="1">YM_69_17</strain>
    </source>
</reference>
<comment type="caution">
    <text evidence="1">The sequence shown here is derived from an EMBL/GenBank/DDBJ whole genome shotgun (WGS) entry which is preliminary data.</text>
</comment>
<name>A0A952FM86_9PROT</name>
<dbReference type="AlphaFoldDB" id="A0A952FM86"/>
<protein>
    <submittedName>
        <fullName evidence="1">Uncharacterized protein</fullName>
    </submittedName>
</protein>
<organism evidence="1 2">
    <name type="scientific">Inquilinus limosus</name>
    <dbReference type="NCBI Taxonomy" id="171674"/>
    <lineage>
        <taxon>Bacteria</taxon>
        <taxon>Pseudomonadati</taxon>
        <taxon>Pseudomonadota</taxon>
        <taxon>Alphaproteobacteria</taxon>
        <taxon>Rhodospirillales</taxon>
        <taxon>Rhodospirillaceae</taxon>
        <taxon>Inquilinus</taxon>
    </lineage>
</organism>
<gene>
    <name evidence="1" type="ORF">JF625_17570</name>
</gene>
<sequence length="196" mass="21874">MTDIEQLRADLARHPSERDVAQLVPIVVPLEFLRLSWPGPIVRIGQLPFAAAWAVLGENNTMVYVNGEQAAHWENIGIDWQARALDNLARMTESRPASHQMVDESGRPFMQVMLHEDAVGPSRLLLPHLFTDTLGPDYRVAIPERTCAFAYRADLTTKQKADVDGAIEGCFMHGTEPMSDDRFDASMFWVSLQAGA</sequence>
<dbReference type="EMBL" id="JAEKLZ010000244">
    <property type="protein sequence ID" value="MBW8726941.1"/>
    <property type="molecule type" value="Genomic_DNA"/>
</dbReference>
<dbReference type="Proteomes" id="UP000700706">
    <property type="component" value="Unassembled WGS sequence"/>
</dbReference>
<evidence type="ECO:0000313" key="2">
    <source>
        <dbReference type="Proteomes" id="UP000700706"/>
    </source>
</evidence>
<accession>A0A952FM86</accession>
<proteinExistence type="predicted"/>